<dbReference type="PROSITE" id="PS50007">
    <property type="entry name" value="PIPLC_X_DOMAIN"/>
    <property type="match status" value="1"/>
</dbReference>
<gene>
    <name evidence="4" type="primary">Dana\GF17237</name>
    <name evidence="4" type="synonym">dana_GLEANR_18503</name>
    <name evidence="4" type="ORF">GF17237</name>
</gene>
<dbReference type="InterPro" id="IPR051578">
    <property type="entry name" value="GDPD"/>
</dbReference>
<dbReference type="eggNOG" id="KOG2421">
    <property type="taxonomic scope" value="Eukaryota"/>
</dbReference>
<dbReference type="STRING" id="7217.B3LZL8"/>
<dbReference type="InterPro" id="IPR030395">
    <property type="entry name" value="GP_PDE_dom"/>
</dbReference>
<dbReference type="Gene3D" id="3.20.20.190">
    <property type="entry name" value="Phosphatidylinositol (PI) phosphodiesterase"/>
    <property type="match status" value="1"/>
</dbReference>
<evidence type="ECO:0000313" key="5">
    <source>
        <dbReference type="Proteomes" id="UP000007801"/>
    </source>
</evidence>
<dbReference type="InterPro" id="IPR017946">
    <property type="entry name" value="PLC-like_Pdiesterase_TIM-brl"/>
</dbReference>
<dbReference type="EMBL" id="CH902617">
    <property type="protein sequence ID" value="EDV41960.1"/>
    <property type="molecule type" value="Genomic_DNA"/>
</dbReference>
<proteinExistence type="predicted"/>
<dbReference type="SUPFAM" id="SSF51695">
    <property type="entry name" value="PLC-like phosphodiesterases"/>
    <property type="match status" value="1"/>
</dbReference>
<dbReference type="Pfam" id="PF00686">
    <property type="entry name" value="CBM_20"/>
    <property type="match status" value="1"/>
</dbReference>
<dbReference type="AlphaFoldDB" id="B3LZL8"/>
<dbReference type="SUPFAM" id="SSF49452">
    <property type="entry name" value="Starch-binding domain-like"/>
    <property type="match status" value="1"/>
</dbReference>
<dbReference type="Pfam" id="PF03009">
    <property type="entry name" value="GDPD"/>
    <property type="match status" value="1"/>
</dbReference>
<reference evidence="4 5" key="1">
    <citation type="journal article" date="2007" name="Nature">
        <title>Evolution of genes and genomes on the Drosophila phylogeny.</title>
        <authorList>
            <consortium name="Drosophila 12 Genomes Consortium"/>
            <person name="Clark A.G."/>
            <person name="Eisen M.B."/>
            <person name="Smith D.R."/>
            <person name="Bergman C.M."/>
            <person name="Oliver B."/>
            <person name="Markow T.A."/>
            <person name="Kaufman T.C."/>
            <person name="Kellis M."/>
            <person name="Gelbart W."/>
            <person name="Iyer V.N."/>
            <person name="Pollard D.A."/>
            <person name="Sackton T.B."/>
            <person name="Larracuente A.M."/>
            <person name="Singh N.D."/>
            <person name="Abad J.P."/>
            <person name="Abt D.N."/>
            <person name="Adryan B."/>
            <person name="Aguade M."/>
            <person name="Akashi H."/>
            <person name="Anderson W.W."/>
            <person name="Aquadro C.F."/>
            <person name="Ardell D.H."/>
            <person name="Arguello R."/>
            <person name="Artieri C.G."/>
            <person name="Barbash D.A."/>
            <person name="Barker D."/>
            <person name="Barsanti P."/>
            <person name="Batterham P."/>
            <person name="Batzoglou S."/>
            <person name="Begun D."/>
            <person name="Bhutkar A."/>
            <person name="Blanco E."/>
            <person name="Bosak S.A."/>
            <person name="Bradley R.K."/>
            <person name="Brand A.D."/>
            <person name="Brent M.R."/>
            <person name="Brooks A.N."/>
            <person name="Brown R.H."/>
            <person name="Butlin R.K."/>
            <person name="Caggese C."/>
            <person name="Calvi B.R."/>
            <person name="Bernardo de Carvalho A."/>
            <person name="Caspi A."/>
            <person name="Castrezana S."/>
            <person name="Celniker S.E."/>
            <person name="Chang J.L."/>
            <person name="Chapple C."/>
            <person name="Chatterji S."/>
            <person name="Chinwalla A."/>
            <person name="Civetta A."/>
            <person name="Clifton S.W."/>
            <person name="Comeron J.M."/>
            <person name="Costello J.C."/>
            <person name="Coyne J.A."/>
            <person name="Daub J."/>
            <person name="David R.G."/>
            <person name="Delcher A.L."/>
            <person name="Delehaunty K."/>
            <person name="Do C.B."/>
            <person name="Ebling H."/>
            <person name="Edwards K."/>
            <person name="Eickbush T."/>
            <person name="Evans J.D."/>
            <person name="Filipski A."/>
            <person name="Findeiss S."/>
            <person name="Freyhult E."/>
            <person name="Fulton L."/>
            <person name="Fulton R."/>
            <person name="Garcia A.C."/>
            <person name="Gardiner A."/>
            <person name="Garfield D.A."/>
            <person name="Garvin B.E."/>
            <person name="Gibson G."/>
            <person name="Gilbert D."/>
            <person name="Gnerre S."/>
            <person name="Godfrey J."/>
            <person name="Good R."/>
            <person name="Gotea V."/>
            <person name="Gravely B."/>
            <person name="Greenberg A.J."/>
            <person name="Griffiths-Jones S."/>
            <person name="Gross S."/>
            <person name="Guigo R."/>
            <person name="Gustafson E.A."/>
            <person name="Haerty W."/>
            <person name="Hahn M.W."/>
            <person name="Halligan D.L."/>
            <person name="Halpern A.L."/>
            <person name="Halter G.M."/>
            <person name="Han M.V."/>
            <person name="Heger A."/>
            <person name="Hillier L."/>
            <person name="Hinrichs A.S."/>
            <person name="Holmes I."/>
            <person name="Hoskins R.A."/>
            <person name="Hubisz M.J."/>
            <person name="Hultmark D."/>
            <person name="Huntley M.A."/>
            <person name="Jaffe D.B."/>
            <person name="Jagadeeshan S."/>
            <person name="Jeck W.R."/>
            <person name="Johnson J."/>
            <person name="Jones C.D."/>
            <person name="Jordan W.C."/>
            <person name="Karpen G.H."/>
            <person name="Kataoka E."/>
            <person name="Keightley P.D."/>
            <person name="Kheradpour P."/>
            <person name="Kirkness E.F."/>
            <person name="Koerich L.B."/>
            <person name="Kristiansen K."/>
            <person name="Kudrna D."/>
            <person name="Kulathinal R.J."/>
            <person name="Kumar S."/>
            <person name="Kwok R."/>
            <person name="Lander E."/>
            <person name="Langley C.H."/>
            <person name="Lapoint R."/>
            <person name="Lazzaro B.P."/>
            <person name="Lee S.J."/>
            <person name="Levesque L."/>
            <person name="Li R."/>
            <person name="Lin C.F."/>
            <person name="Lin M.F."/>
            <person name="Lindblad-Toh K."/>
            <person name="Llopart A."/>
            <person name="Long M."/>
            <person name="Low L."/>
            <person name="Lozovsky E."/>
            <person name="Lu J."/>
            <person name="Luo M."/>
            <person name="Machado C.A."/>
            <person name="Makalowski W."/>
            <person name="Marzo M."/>
            <person name="Matsuda M."/>
            <person name="Matzkin L."/>
            <person name="McAllister B."/>
            <person name="McBride C.S."/>
            <person name="McKernan B."/>
            <person name="McKernan K."/>
            <person name="Mendez-Lago M."/>
            <person name="Minx P."/>
            <person name="Mollenhauer M.U."/>
            <person name="Montooth K."/>
            <person name="Mount S.M."/>
            <person name="Mu X."/>
            <person name="Myers E."/>
            <person name="Negre B."/>
            <person name="Newfeld S."/>
            <person name="Nielsen R."/>
            <person name="Noor M.A."/>
            <person name="O'Grady P."/>
            <person name="Pachter L."/>
            <person name="Papaceit M."/>
            <person name="Parisi M.J."/>
            <person name="Parisi M."/>
            <person name="Parts L."/>
            <person name="Pedersen J.S."/>
            <person name="Pesole G."/>
            <person name="Phillippy A.M."/>
            <person name="Ponting C.P."/>
            <person name="Pop M."/>
            <person name="Porcelli D."/>
            <person name="Powell J.R."/>
            <person name="Prohaska S."/>
            <person name="Pruitt K."/>
            <person name="Puig M."/>
            <person name="Quesneville H."/>
            <person name="Ram K.R."/>
            <person name="Rand D."/>
            <person name="Rasmussen M.D."/>
            <person name="Reed L.K."/>
            <person name="Reenan R."/>
            <person name="Reily A."/>
            <person name="Remington K.A."/>
            <person name="Rieger T.T."/>
            <person name="Ritchie M.G."/>
            <person name="Robin C."/>
            <person name="Rogers Y.H."/>
            <person name="Rohde C."/>
            <person name="Rozas J."/>
            <person name="Rubenfield M.J."/>
            <person name="Ruiz A."/>
            <person name="Russo S."/>
            <person name="Salzberg S.L."/>
            <person name="Sanchez-Gracia A."/>
            <person name="Saranga D.J."/>
            <person name="Sato H."/>
            <person name="Schaeffer S.W."/>
            <person name="Schatz M.C."/>
            <person name="Schlenke T."/>
            <person name="Schwartz R."/>
            <person name="Segarra C."/>
            <person name="Singh R.S."/>
            <person name="Sirot L."/>
            <person name="Sirota M."/>
            <person name="Sisneros N.B."/>
            <person name="Smith C.D."/>
            <person name="Smith T.F."/>
            <person name="Spieth J."/>
            <person name="Stage D.E."/>
            <person name="Stark A."/>
            <person name="Stephan W."/>
            <person name="Strausberg R.L."/>
            <person name="Strempel S."/>
            <person name="Sturgill D."/>
            <person name="Sutton G."/>
            <person name="Sutton G.G."/>
            <person name="Tao W."/>
            <person name="Teichmann S."/>
            <person name="Tobari Y.N."/>
            <person name="Tomimura Y."/>
            <person name="Tsolas J.M."/>
            <person name="Valente V.L."/>
            <person name="Venter E."/>
            <person name="Venter J.C."/>
            <person name="Vicario S."/>
            <person name="Vieira F.G."/>
            <person name="Vilella A.J."/>
            <person name="Villasante A."/>
            <person name="Walenz B."/>
            <person name="Wang J."/>
            <person name="Wasserman M."/>
            <person name="Watts T."/>
            <person name="Wilson D."/>
            <person name="Wilson R.K."/>
            <person name="Wing R.A."/>
            <person name="Wolfner M.F."/>
            <person name="Wong A."/>
            <person name="Wong G.K."/>
            <person name="Wu C.I."/>
            <person name="Wu G."/>
            <person name="Yamamoto D."/>
            <person name="Yang H.P."/>
            <person name="Yang S.P."/>
            <person name="Yorke J.A."/>
            <person name="Yoshida K."/>
            <person name="Zdobnov E."/>
            <person name="Zhang P."/>
            <person name="Zhang Y."/>
            <person name="Zimin A.V."/>
            <person name="Baldwin J."/>
            <person name="Abdouelleil A."/>
            <person name="Abdulkadir J."/>
            <person name="Abebe A."/>
            <person name="Abera B."/>
            <person name="Abreu J."/>
            <person name="Acer S.C."/>
            <person name="Aftuck L."/>
            <person name="Alexander A."/>
            <person name="An P."/>
            <person name="Anderson E."/>
            <person name="Anderson S."/>
            <person name="Arachi H."/>
            <person name="Azer M."/>
            <person name="Bachantsang P."/>
            <person name="Barry A."/>
            <person name="Bayul T."/>
            <person name="Berlin A."/>
            <person name="Bessette D."/>
            <person name="Bloom T."/>
            <person name="Blye J."/>
            <person name="Boguslavskiy L."/>
            <person name="Bonnet C."/>
            <person name="Boukhgalter B."/>
            <person name="Bourzgui I."/>
            <person name="Brown A."/>
            <person name="Cahill P."/>
            <person name="Channer S."/>
            <person name="Cheshatsang Y."/>
            <person name="Chuda L."/>
            <person name="Citroen M."/>
            <person name="Collymore A."/>
            <person name="Cooke P."/>
            <person name="Costello M."/>
            <person name="D'Aco K."/>
            <person name="Daza R."/>
            <person name="De Haan G."/>
            <person name="DeGray S."/>
            <person name="DeMaso C."/>
            <person name="Dhargay N."/>
            <person name="Dooley K."/>
            <person name="Dooley E."/>
            <person name="Doricent M."/>
            <person name="Dorje P."/>
            <person name="Dorjee K."/>
            <person name="Dupes A."/>
            <person name="Elong R."/>
            <person name="Falk J."/>
            <person name="Farina A."/>
            <person name="Faro S."/>
            <person name="Ferguson D."/>
            <person name="Fisher S."/>
            <person name="Foley C.D."/>
            <person name="Franke A."/>
            <person name="Friedrich D."/>
            <person name="Gadbois L."/>
            <person name="Gearin G."/>
            <person name="Gearin C.R."/>
            <person name="Giannoukos G."/>
            <person name="Goode T."/>
            <person name="Graham J."/>
            <person name="Grandbois E."/>
            <person name="Grewal S."/>
            <person name="Gyaltsen K."/>
            <person name="Hafez N."/>
            <person name="Hagos B."/>
            <person name="Hall J."/>
            <person name="Henson C."/>
            <person name="Hollinger A."/>
            <person name="Honan T."/>
            <person name="Huard M.D."/>
            <person name="Hughes L."/>
            <person name="Hurhula B."/>
            <person name="Husby M.E."/>
            <person name="Kamat A."/>
            <person name="Kanga B."/>
            <person name="Kashin S."/>
            <person name="Khazanovich D."/>
            <person name="Kisner P."/>
            <person name="Lance K."/>
            <person name="Lara M."/>
            <person name="Lee W."/>
            <person name="Lennon N."/>
            <person name="Letendre F."/>
            <person name="LeVine R."/>
            <person name="Lipovsky A."/>
            <person name="Liu X."/>
            <person name="Liu J."/>
            <person name="Liu S."/>
            <person name="Lokyitsang T."/>
            <person name="Lokyitsang Y."/>
            <person name="Lubonja R."/>
            <person name="Lui A."/>
            <person name="MacDonald P."/>
            <person name="Magnisalis V."/>
            <person name="Maru K."/>
            <person name="Matthews C."/>
            <person name="McCusker W."/>
            <person name="McDonough S."/>
            <person name="Mehta T."/>
            <person name="Meldrim J."/>
            <person name="Meneus L."/>
            <person name="Mihai O."/>
            <person name="Mihalev A."/>
            <person name="Mihova T."/>
            <person name="Mittelman R."/>
            <person name="Mlenga V."/>
            <person name="Montmayeur A."/>
            <person name="Mulrain L."/>
            <person name="Navidi A."/>
            <person name="Naylor J."/>
            <person name="Negash T."/>
            <person name="Nguyen T."/>
            <person name="Nguyen N."/>
            <person name="Nicol R."/>
            <person name="Norbu C."/>
            <person name="Norbu N."/>
            <person name="Novod N."/>
            <person name="O'Neill B."/>
            <person name="Osman S."/>
            <person name="Markiewicz E."/>
            <person name="Oyono O.L."/>
            <person name="Patti C."/>
            <person name="Phunkhang P."/>
            <person name="Pierre F."/>
            <person name="Priest M."/>
            <person name="Raghuraman S."/>
            <person name="Rege F."/>
            <person name="Reyes R."/>
            <person name="Rise C."/>
            <person name="Rogov P."/>
            <person name="Ross K."/>
            <person name="Ryan E."/>
            <person name="Settipalli S."/>
            <person name="Shea T."/>
            <person name="Sherpa N."/>
            <person name="Shi L."/>
            <person name="Shih D."/>
            <person name="Sparrow T."/>
            <person name="Spaulding J."/>
            <person name="Stalker J."/>
            <person name="Stange-Thomann N."/>
            <person name="Stavropoulos S."/>
            <person name="Stone C."/>
            <person name="Strader C."/>
            <person name="Tesfaye S."/>
            <person name="Thomson T."/>
            <person name="Thoulutsang Y."/>
            <person name="Thoulutsang D."/>
            <person name="Topham K."/>
            <person name="Topping I."/>
            <person name="Tsamla T."/>
            <person name="Vassiliev H."/>
            <person name="Vo A."/>
            <person name="Wangchuk T."/>
            <person name="Wangdi T."/>
            <person name="Weiand M."/>
            <person name="Wilkinson J."/>
            <person name="Wilson A."/>
            <person name="Yadav S."/>
            <person name="Young G."/>
            <person name="Yu Q."/>
            <person name="Zembek L."/>
            <person name="Zhong D."/>
            <person name="Zimmer A."/>
            <person name="Zwirko Z."/>
            <person name="Jaffe D.B."/>
            <person name="Alvarez P."/>
            <person name="Brockman W."/>
            <person name="Butler J."/>
            <person name="Chin C."/>
            <person name="Gnerre S."/>
            <person name="Grabherr M."/>
            <person name="Kleber M."/>
            <person name="Mauceli E."/>
            <person name="MacCallum I."/>
        </authorList>
    </citation>
    <scope>NUCLEOTIDE SEQUENCE [LARGE SCALE GENOMIC DNA]</scope>
    <source>
        <strain evidence="5">Tucson 14024-0371.13</strain>
    </source>
</reference>
<dbReference type="InterPro" id="IPR013784">
    <property type="entry name" value="Carb-bd-like_fold"/>
</dbReference>
<name>B3LZL8_DROAN</name>
<dbReference type="PROSITE" id="PS51166">
    <property type="entry name" value="CBM20"/>
    <property type="match status" value="1"/>
</dbReference>
<dbReference type="PhylomeDB" id="B3LZL8"/>
<sequence>MHRWFFANEREECEPKLEEIVEEAGDDDLNKRPVAPYVPTTEWPFCVSYHRKLAGNEYIAITGNCHNLGDWNPKEVYVMAKSECYDCMCMCHQYEAMVLIPRNIDIEYRYCVVAYDPELDEVYIRTWEAQLRPRVIRTCQNMLKQCDCFGHPNEDESDRVDRGWATTETIVHLRIFNAPFIWQGQQQRLLYVRVQPMFEVPEPDCVNDNVTKTSQVAPPRLSRYLADTDIISNDLKLRLAYVETVNLKETRPLNYQPKFGVRCGPADMQLFHCAIALPAETRYRIDLYTYANKAGLDEPAYHYGYGFLMPEQLEGSEGNARVKITCASTHRPLIEMNIKYLMIRPLENFSCDMSLCYERYWRKGRMSMNIGHRGSGNTYRIGQDIVRENTLFGFKQVAGANADMVEFDVQLTQDAQVVVFHDFVLRFLQQRTPTVDELLFNQDLIVFAYEKLNRLMLLSMGGSKRKDHIAVPLEAFTYEQLRGAKVLRFAGGKGCDLSCSQMLFEQRPFPLLLELFEQEDLLPTNLGFNIEIKWPQLDTSRRWEKGSFKPTFDRNFYVDTILEIVLKNAGKRRIIFSSFDADICTMIRYKQNLYPVALLTENHDSEVQYADERVRDLETAVQLANALEFFGLSLHATTVLKCPSTVAYLHQYHLHTMVWGKETTCLENRHRLKRMGVVGIIYDRLDQLDQAGEELEDIVCTIDSVTTRPMIQETELTEWRHKCGYKGSSTTETNPYA</sequence>
<dbReference type="GO" id="GO:0047389">
    <property type="term" value="F:glycerophosphocholine phosphodiesterase activity"/>
    <property type="evidence" value="ECO:0007669"/>
    <property type="project" value="TreeGrafter"/>
</dbReference>
<dbReference type="OrthoDB" id="1058301at2759"/>
<evidence type="ECO:0000256" key="1">
    <source>
        <dbReference type="ARBA" id="ARBA00022801"/>
    </source>
</evidence>
<dbReference type="GeneID" id="6500022"/>
<dbReference type="PROSITE" id="PS51704">
    <property type="entry name" value="GP_PDE"/>
    <property type="match status" value="1"/>
</dbReference>
<dbReference type="GO" id="GO:0046475">
    <property type="term" value="P:glycerophospholipid catabolic process"/>
    <property type="evidence" value="ECO:0007669"/>
    <property type="project" value="TreeGrafter"/>
</dbReference>
<dbReference type="OMA" id="RWFFANE"/>
<accession>B3LZL8</accession>
<dbReference type="Proteomes" id="UP000007801">
    <property type="component" value="Unassembled WGS sequence"/>
</dbReference>
<dbReference type="HOGENOM" id="CLU_013007_2_0_1"/>
<evidence type="ECO:0000259" key="2">
    <source>
        <dbReference type="PROSITE" id="PS51166"/>
    </source>
</evidence>
<dbReference type="InParanoid" id="B3LZL8"/>
<protein>
    <submittedName>
        <fullName evidence="4">Uncharacterized protein</fullName>
    </submittedName>
</protein>
<dbReference type="KEGG" id="dan:6500022"/>
<dbReference type="InterPro" id="IPR002044">
    <property type="entry name" value="CBM20"/>
</dbReference>
<dbReference type="Gene3D" id="2.60.40.10">
    <property type="entry name" value="Immunoglobulins"/>
    <property type="match status" value="1"/>
</dbReference>
<evidence type="ECO:0000313" key="4">
    <source>
        <dbReference type="EMBL" id="EDV41960.1"/>
    </source>
</evidence>
<organism evidence="4 5">
    <name type="scientific">Drosophila ananassae</name>
    <name type="common">Fruit fly</name>
    <dbReference type="NCBI Taxonomy" id="7217"/>
    <lineage>
        <taxon>Eukaryota</taxon>
        <taxon>Metazoa</taxon>
        <taxon>Ecdysozoa</taxon>
        <taxon>Arthropoda</taxon>
        <taxon>Hexapoda</taxon>
        <taxon>Insecta</taxon>
        <taxon>Pterygota</taxon>
        <taxon>Neoptera</taxon>
        <taxon>Endopterygota</taxon>
        <taxon>Diptera</taxon>
        <taxon>Brachycera</taxon>
        <taxon>Muscomorpha</taxon>
        <taxon>Ephydroidea</taxon>
        <taxon>Drosophilidae</taxon>
        <taxon>Drosophila</taxon>
        <taxon>Sophophora</taxon>
    </lineage>
</organism>
<dbReference type="SMART" id="SM01065">
    <property type="entry name" value="CBM_2"/>
    <property type="match status" value="1"/>
</dbReference>
<keyword evidence="1 4" id="KW-0378">Hydrolase</keyword>
<feature type="domain" description="CBM20" evidence="2">
    <location>
        <begin position="35"/>
        <end position="166"/>
    </location>
</feature>
<dbReference type="PANTHER" id="PTHR22958">
    <property type="entry name" value="GLYCEROPHOSPHORYL DIESTER PHOSPHODIESTERASE"/>
    <property type="match status" value="1"/>
</dbReference>
<keyword evidence="5" id="KW-1185">Reference proteome</keyword>
<feature type="domain" description="GP-PDE" evidence="3">
    <location>
        <begin position="367"/>
        <end position="692"/>
    </location>
</feature>
<dbReference type="GO" id="GO:2001070">
    <property type="term" value="F:starch binding"/>
    <property type="evidence" value="ECO:0007669"/>
    <property type="project" value="InterPro"/>
</dbReference>
<dbReference type="SMR" id="B3LZL8"/>
<dbReference type="InterPro" id="IPR013783">
    <property type="entry name" value="Ig-like_fold"/>
</dbReference>
<evidence type="ECO:0000259" key="3">
    <source>
        <dbReference type="PROSITE" id="PS51704"/>
    </source>
</evidence>
<dbReference type="PANTHER" id="PTHR22958:SF1">
    <property type="entry name" value="GLYCEROPHOSPHOCHOLINE PHOSPHODIESTERASE GPCPD1"/>
    <property type="match status" value="1"/>
</dbReference>